<dbReference type="InterPro" id="IPR013325">
    <property type="entry name" value="RNA_pol_sigma_r2"/>
</dbReference>
<dbReference type="Gene3D" id="1.10.10.10">
    <property type="entry name" value="Winged helix-like DNA-binding domain superfamily/Winged helix DNA-binding domain"/>
    <property type="match status" value="1"/>
</dbReference>
<dbReference type="InterPro" id="IPR036388">
    <property type="entry name" value="WH-like_DNA-bd_sf"/>
</dbReference>
<dbReference type="Proteomes" id="UP000005297">
    <property type="component" value="Unassembled WGS sequence"/>
</dbReference>
<accession>Q0F3P3</accession>
<dbReference type="InterPro" id="IPR039425">
    <property type="entry name" value="RNA_pol_sigma-70-like"/>
</dbReference>
<evidence type="ECO:0000256" key="1">
    <source>
        <dbReference type="ARBA" id="ARBA00010641"/>
    </source>
</evidence>
<dbReference type="Pfam" id="PF04542">
    <property type="entry name" value="Sigma70_r2"/>
    <property type="match status" value="1"/>
</dbReference>
<evidence type="ECO:0000259" key="6">
    <source>
        <dbReference type="Pfam" id="PF04542"/>
    </source>
</evidence>
<keyword evidence="4" id="KW-0238">DNA-binding</keyword>
<dbReference type="InterPro" id="IPR013324">
    <property type="entry name" value="RNA_pol_sigma_r3/r4-like"/>
</dbReference>
<comment type="caution">
    <text evidence="8">The sequence shown here is derived from an EMBL/GenBank/DDBJ whole genome shotgun (WGS) entry which is preliminary data.</text>
</comment>
<sequence>MKADITVTDNNNPHNWLNDHGDYLYRYAMSRLHDEELASDLLQETLLAGWKGHAGFSGSSSVRTWLVGIMKHKIIDHIRKEIRERNLVESVESDPTSAYFDADGSWHEAPQAWHENPEALCASGQFHTVLDRCIEKLPEKQQLVFRMRDVSGEESEAVCNTCDISATHLHVLLHRARMALRYCLQHHWFNQEEKS</sequence>
<evidence type="ECO:0000313" key="9">
    <source>
        <dbReference type="Proteomes" id="UP000005297"/>
    </source>
</evidence>
<reference evidence="8 9" key="1">
    <citation type="submission" date="2006-09" db="EMBL/GenBank/DDBJ databases">
        <authorList>
            <person name="Emerson D."/>
            <person name="Ferriera S."/>
            <person name="Johnson J."/>
            <person name="Kravitz S."/>
            <person name="Halpern A."/>
            <person name="Remington K."/>
            <person name="Beeson K."/>
            <person name="Tran B."/>
            <person name="Rogers Y.-H."/>
            <person name="Friedman R."/>
            <person name="Venter J.C."/>
        </authorList>
    </citation>
    <scope>NUCLEOTIDE SEQUENCE [LARGE SCALE GENOMIC DNA]</scope>
    <source>
        <strain evidence="8 9">PV-1</strain>
    </source>
</reference>
<dbReference type="STRING" id="314344.AL013_03845"/>
<dbReference type="SUPFAM" id="SSF88659">
    <property type="entry name" value="Sigma3 and sigma4 domains of RNA polymerase sigma factors"/>
    <property type="match status" value="1"/>
</dbReference>
<evidence type="ECO:0000256" key="4">
    <source>
        <dbReference type="ARBA" id="ARBA00023125"/>
    </source>
</evidence>
<feature type="domain" description="RNA polymerase sigma factor 70 region 4 type 2" evidence="7">
    <location>
        <begin position="130"/>
        <end position="180"/>
    </location>
</feature>
<dbReference type="GO" id="GO:0006352">
    <property type="term" value="P:DNA-templated transcription initiation"/>
    <property type="evidence" value="ECO:0007669"/>
    <property type="project" value="InterPro"/>
</dbReference>
<keyword evidence="8" id="KW-0808">Transferase</keyword>
<feature type="domain" description="RNA polymerase sigma-70 region 2" evidence="6">
    <location>
        <begin position="19"/>
        <end position="81"/>
    </location>
</feature>
<evidence type="ECO:0000256" key="5">
    <source>
        <dbReference type="ARBA" id="ARBA00023163"/>
    </source>
</evidence>
<dbReference type="PANTHER" id="PTHR43133">
    <property type="entry name" value="RNA POLYMERASE ECF-TYPE SIGMA FACTO"/>
    <property type="match status" value="1"/>
</dbReference>
<evidence type="ECO:0000256" key="2">
    <source>
        <dbReference type="ARBA" id="ARBA00023015"/>
    </source>
</evidence>
<dbReference type="AlphaFoldDB" id="Q0F3P3"/>
<dbReference type="GO" id="GO:0016987">
    <property type="term" value="F:sigma factor activity"/>
    <property type="evidence" value="ECO:0007669"/>
    <property type="project" value="UniProtKB-KW"/>
</dbReference>
<dbReference type="HOGENOM" id="CLU_047691_2_0_0"/>
<keyword evidence="8" id="KW-0548">Nucleotidyltransferase</keyword>
<dbReference type="EMBL" id="AATS01000001">
    <property type="protein sequence ID" value="EAU55898.1"/>
    <property type="molecule type" value="Genomic_DNA"/>
</dbReference>
<dbReference type="GO" id="GO:0003677">
    <property type="term" value="F:DNA binding"/>
    <property type="evidence" value="ECO:0007669"/>
    <property type="project" value="UniProtKB-KW"/>
</dbReference>
<keyword evidence="3" id="KW-0731">Sigma factor</keyword>
<keyword evidence="2" id="KW-0805">Transcription regulation</keyword>
<dbReference type="Pfam" id="PF08281">
    <property type="entry name" value="Sigma70_r4_2"/>
    <property type="match status" value="1"/>
</dbReference>
<proteinExistence type="inferred from homology"/>
<evidence type="ECO:0000256" key="3">
    <source>
        <dbReference type="ARBA" id="ARBA00023082"/>
    </source>
</evidence>
<dbReference type="NCBIfam" id="TIGR02943">
    <property type="entry name" value="Sig70_famx1"/>
    <property type="match status" value="1"/>
</dbReference>
<dbReference type="PANTHER" id="PTHR43133:SF8">
    <property type="entry name" value="RNA POLYMERASE SIGMA FACTOR HI_1459-RELATED"/>
    <property type="match status" value="1"/>
</dbReference>
<dbReference type="InterPro" id="IPR013249">
    <property type="entry name" value="RNA_pol_sigma70_r4_t2"/>
</dbReference>
<evidence type="ECO:0000313" key="8">
    <source>
        <dbReference type="EMBL" id="EAU55898.1"/>
    </source>
</evidence>
<dbReference type="InterPro" id="IPR014284">
    <property type="entry name" value="RNA_pol_sigma-70_dom"/>
</dbReference>
<protein>
    <submittedName>
        <fullName evidence="8">RNA polymerase sigma-70 factor</fullName>
        <ecNumber evidence="8">2.7.7.6</ecNumber>
    </submittedName>
</protein>
<dbReference type="OrthoDB" id="9803470at2"/>
<keyword evidence="9" id="KW-1185">Reference proteome</keyword>
<gene>
    <name evidence="8" type="ORF">SPV1_03738</name>
</gene>
<comment type="similarity">
    <text evidence="1">Belongs to the sigma-70 factor family. ECF subfamily.</text>
</comment>
<name>Q0F3P3_9PROT</name>
<dbReference type="GO" id="GO:0003899">
    <property type="term" value="F:DNA-directed RNA polymerase activity"/>
    <property type="evidence" value="ECO:0007669"/>
    <property type="project" value="UniProtKB-EC"/>
</dbReference>
<keyword evidence="5" id="KW-0804">Transcription</keyword>
<dbReference type="Gene3D" id="1.10.1740.10">
    <property type="match status" value="1"/>
</dbReference>
<dbReference type="InParanoid" id="Q0F3P3"/>
<dbReference type="InterPro" id="IPR014289">
    <property type="entry name" value="RNA_pol_sigma-24-rel"/>
</dbReference>
<dbReference type="InterPro" id="IPR007627">
    <property type="entry name" value="RNA_pol_sigma70_r2"/>
</dbReference>
<dbReference type="SUPFAM" id="SSF88946">
    <property type="entry name" value="Sigma2 domain of RNA polymerase sigma factors"/>
    <property type="match status" value="1"/>
</dbReference>
<organism evidence="8 9">
    <name type="scientific">Mariprofundus ferrooxydans PV-1</name>
    <dbReference type="NCBI Taxonomy" id="314345"/>
    <lineage>
        <taxon>Bacteria</taxon>
        <taxon>Pseudomonadati</taxon>
        <taxon>Pseudomonadota</taxon>
        <taxon>Candidatius Mariprofundia</taxon>
        <taxon>Mariprofundales</taxon>
        <taxon>Mariprofundaceae</taxon>
        <taxon>Mariprofundus</taxon>
    </lineage>
</organism>
<dbReference type="NCBIfam" id="TIGR02937">
    <property type="entry name" value="sigma70-ECF"/>
    <property type="match status" value="1"/>
</dbReference>
<evidence type="ECO:0000259" key="7">
    <source>
        <dbReference type="Pfam" id="PF08281"/>
    </source>
</evidence>
<dbReference type="EC" id="2.7.7.6" evidence="8"/>
<dbReference type="eggNOG" id="COG1595">
    <property type="taxonomic scope" value="Bacteria"/>
</dbReference>